<reference evidence="1" key="2">
    <citation type="submission" date="2020-11" db="EMBL/GenBank/DDBJ databases">
        <authorList>
            <person name="McCartney M.A."/>
            <person name="Auch B."/>
            <person name="Kono T."/>
            <person name="Mallez S."/>
            <person name="Becker A."/>
            <person name="Gohl D.M."/>
            <person name="Silverstein K.A.T."/>
            <person name="Koren S."/>
            <person name="Bechman K.B."/>
            <person name="Herman A."/>
            <person name="Abrahante J.E."/>
            <person name="Garbe J."/>
        </authorList>
    </citation>
    <scope>NUCLEOTIDE SEQUENCE</scope>
    <source>
        <strain evidence="1">Duluth1</strain>
        <tissue evidence="1">Whole animal</tissue>
    </source>
</reference>
<proteinExistence type="predicted"/>
<dbReference type="PANTHER" id="PTHR34415">
    <property type="entry name" value="INTEGRASE CATALYTIC DOMAIN-CONTAINING PROTEIN"/>
    <property type="match status" value="1"/>
</dbReference>
<evidence type="ECO:0000313" key="2">
    <source>
        <dbReference type="Proteomes" id="UP000828390"/>
    </source>
</evidence>
<dbReference type="EMBL" id="JAIWYP010000012">
    <property type="protein sequence ID" value="KAH3730543.1"/>
    <property type="molecule type" value="Genomic_DNA"/>
</dbReference>
<comment type="caution">
    <text evidence="1">The sequence shown here is derived from an EMBL/GenBank/DDBJ whole genome shotgun (WGS) entry which is preliminary data.</text>
</comment>
<dbReference type="Proteomes" id="UP000828390">
    <property type="component" value="Unassembled WGS sequence"/>
</dbReference>
<keyword evidence="2" id="KW-1185">Reference proteome</keyword>
<gene>
    <name evidence="1" type="ORF">DPMN_056533</name>
</gene>
<organism evidence="1 2">
    <name type="scientific">Dreissena polymorpha</name>
    <name type="common">Zebra mussel</name>
    <name type="synonym">Mytilus polymorpha</name>
    <dbReference type="NCBI Taxonomy" id="45954"/>
    <lineage>
        <taxon>Eukaryota</taxon>
        <taxon>Metazoa</taxon>
        <taxon>Spiralia</taxon>
        <taxon>Lophotrochozoa</taxon>
        <taxon>Mollusca</taxon>
        <taxon>Bivalvia</taxon>
        <taxon>Autobranchia</taxon>
        <taxon>Heteroconchia</taxon>
        <taxon>Euheterodonta</taxon>
        <taxon>Imparidentia</taxon>
        <taxon>Neoheterodontei</taxon>
        <taxon>Myida</taxon>
        <taxon>Dreissenoidea</taxon>
        <taxon>Dreissenidae</taxon>
        <taxon>Dreissena</taxon>
    </lineage>
</organism>
<protein>
    <submittedName>
        <fullName evidence="1">Uncharacterized protein</fullName>
    </submittedName>
</protein>
<reference evidence="1" key="1">
    <citation type="journal article" date="2019" name="bioRxiv">
        <title>The Genome of the Zebra Mussel, Dreissena polymorpha: A Resource for Invasive Species Research.</title>
        <authorList>
            <person name="McCartney M.A."/>
            <person name="Auch B."/>
            <person name="Kono T."/>
            <person name="Mallez S."/>
            <person name="Zhang Y."/>
            <person name="Obille A."/>
            <person name="Becker A."/>
            <person name="Abrahante J.E."/>
            <person name="Garbe J."/>
            <person name="Badalamenti J.P."/>
            <person name="Herman A."/>
            <person name="Mangelson H."/>
            <person name="Liachko I."/>
            <person name="Sullivan S."/>
            <person name="Sone E.D."/>
            <person name="Koren S."/>
            <person name="Silverstein K.A.T."/>
            <person name="Beckman K.B."/>
            <person name="Gohl D.M."/>
        </authorList>
    </citation>
    <scope>NUCLEOTIDE SEQUENCE</scope>
    <source>
        <strain evidence="1">Duluth1</strain>
        <tissue evidence="1">Whole animal</tissue>
    </source>
</reference>
<accession>A0A9D4HV52</accession>
<dbReference type="PANTHER" id="PTHR34415:SF1">
    <property type="entry name" value="INTEGRASE CATALYTIC DOMAIN-CONTAINING PROTEIN"/>
    <property type="match status" value="1"/>
</dbReference>
<name>A0A9D4HV52_DREPO</name>
<dbReference type="AlphaFoldDB" id="A0A9D4HV52"/>
<evidence type="ECO:0000313" key="1">
    <source>
        <dbReference type="EMBL" id="KAH3730543.1"/>
    </source>
</evidence>
<sequence length="178" mass="20479">MEPKHTDPMLSSRCWTPTGVENRHAPSMRIIVQVRTRNAIGYFTWRVMTGRHDVIEYHMQIPSHARCLVDNGFGHLKKLYRRSNIDSMDSLTQMVNMSSASNDAVRYPARKWRDWKGFLSRLFCPVPAIRHYQNFSKTTEEPGVVTMRTGVGCPEVKIIVAMGGVHIPYHRPQIVEAK</sequence>